<accession>A0A167SXS5</accession>
<keyword evidence="2" id="KW-1185">Reference proteome</keyword>
<reference evidence="1 2" key="1">
    <citation type="journal article" date="2016" name="Mol. Biol. Evol.">
        <title>Comparative Genomics of Early-Diverging Mushroom-Forming Fungi Provides Insights into the Origins of Lignocellulose Decay Capabilities.</title>
        <authorList>
            <person name="Nagy L.G."/>
            <person name="Riley R."/>
            <person name="Tritt A."/>
            <person name="Adam C."/>
            <person name="Daum C."/>
            <person name="Floudas D."/>
            <person name="Sun H."/>
            <person name="Yadav J.S."/>
            <person name="Pangilinan J."/>
            <person name="Larsson K.H."/>
            <person name="Matsuura K."/>
            <person name="Barry K."/>
            <person name="Labutti K."/>
            <person name="Kuo R."/>
            <person name="Ohm R.A."/>
            <person name="Bhattacharya S.S."/>
            <person name="Shirouzu T."/>
            <person name="Yoshinaga Y."/>
            <person name="Martin F.M."/>
            <person name="Grigoriev I.V."/>
            <person name="Hibbett D.S."/>
        </authorList>
    </citation>
    <scope>NUCLEOTIDE SEQUENCE [LARGE SCALE GENOMIC DNA]</scope>
    <source>
        <strain evidence="1 2">CBS 109695</strain>
    </source>
</reference>
<protein>
    <submittedName>
        <fullName evidence="1">Uncharacterized protein</fullName>
    </submittedName>
</protein>
<dbReference type="EMBL" id="KV418659">
    <property type="protein sequence ID" value="KZP02356.1"/>
    <property type="molecule type" value="Genomic_DNA"/>
</dbReference>
<sequence length="104" mass="11467">MKSGHHGHAHLTTNDTKPIGLLTKTCFIRALMGRPAHFAYARSPIPAREPRVSSLGNYMETLKENCDYGFWVWAKTSATQLLEFYGSDIVIVSPLGLSLASVCD</sequence>
<evidence type="ECO:0000313" key="2">
    <source>
        <dbReference type="Proteomes" id="UP000076532"/>
    </source>
</evidence>
<gene>
    <name evidence="1" type="ORF">FIBSPDRAFT_970097</name>
</gene>
<name>A0A167SXS5_9AGAM</name>
<proteinExistence type="predicted"/>
<evidence type="ECO:0000313" key="1">
    <source>
        <dbReference type="EMBL" id="KZP02356.1"/>
    </source>
</evidence>
<organism evidence="1 2">
    <name type="scientific">Athelia psychrophila</name>
    <dbReference type="NCBI Taxonomy" id="1759441"/>
    <lineage>
        <taxon>Eukaryota</taxon>
        <taxon>Fungi</taxon>
        <taxon>Dikarya</taxon>
        <taxon>Basidiomycota</taxon>
        <taxon>Agaricomycotina</taxon>
        <taxon>Agaricomycetes</taxon>
        <taxon>Agaricomycetidae</taxon>
        <taxon>Atheliales</taxon>
        <taxon>Atheliaceae</taxon>
        <taxon>Athelia</taxon>
    </lineage>
</organism>
<dbReference type="OrthoDB" id="10264378at2759"/>
<dbReference type="Proteomes" id="UP000076532">
    <property type="component" value="Unassembled WGS sequence"/>
</dbReference>
<dbReference type="AlphaFoldDB" id="A0A167SXS5"/>